<comment type="caution">
    <text evidence="2">The sequence shown here is derived from an EMBL/GenBank/DDBJ whole genome shotgun (WGS) entry which is preliminary data.</text>
</comment>
<dbReference type="InterPro" id="IPR029044">
    <property type="entry name" value="Nucleotide-diphossugar_trans"/>
</dbReference>
<dbReference type="RefSeq" id="WP_203885731.1">
    <property type="nucleotide sequence ID" value="NZ_BAABHH010000015.1"/>
</dbReference>
<name>A0A8J3V986_9ACTN</name>
<sequence>MAHARIPLNDYGVLGDPPEPGAWTPELPVSVVVFTRGHERTLPLALAGLAAQSYPRHLMEIVVVDAGDGPPISLPGTRVIRPEPGTPWTPDTPAGPSDDGVVHLLGADLLVPPGHVEAHMRWHHLADHLVVLSRPRHVPGAYGGALDAEALAAVEAGSLERFADRHGASREEGGQMDLREAGMKAFTAMVGAPASVPAALLRASGGLEPAREYLELGYRLAQAGAVFVPERRARSVHIGRAAAGPDRAYLAERVPSMRRLRRRLGRTCLVPYVEAVVAAAGEAVQDVKATVDGLLASDLRDVAVIVAGLPRGGAQTIRDAYADESRVSFAGHVPDPELAVPFRFHCPPGWVPSRGTLESILALADRKGLGVLSLALDEQESVVSARLERTAAVNRARRLARPGDALDDLVHETFATLWEAGETWGIVRREAVVPDRPREPGRSGRRREPAPRVPTSRRRALIPRLKRT</sequence>
<feature type="compositionally biased region" description="Basic and acidic residues" evidence="1">
    <location>
        <begin position="432"/>
        <end position="450"/>
    </location>
</feature>
<dbReference type="Proteomes" id="UP000630097">
    <property type="component" value="Unassembled WGS sequence"/>
</dbReference>
<gene>
    <name evidence="2" type="ORF">Pka01_55050</name>
</gene>
<feature type="region of interest" description="Disordered" evidence="1">
    <location>
        <begin position="432"/>
        <end position="468"/>
    </location>
</feature>
<evidence type="ECO:0000256" key="1">
    <source>
        <dbReference type="SAM" id="MobiDB-lite"/>
    </source>
</evidence>
<keyword evidence="3" id="KW-1185">Reference proteome</keyword>
<dbReference type="EMBL" id="BONV01000030">
    <property type="protein sequence ID" value="GIG82378.1"/>
    <property type="molecule type" value="Genomic_DNA"/>
</dbReference>
<evidence type="ECO:0000313" key="2">
    <source>
        <dbReference type="EMBL" id="GIG82378.1"/>
    </source>
</evidence>
<organism evidence="2 3">
    <name type="scientific">Planotetraspora kaengkrachanensis</name>
    <dbReference type="NCBI Taxonomy" id="575193"/>
    <lineage>
        <taxon>Bacteria</taxon>
        <taxon>Bacillati</taxon>
        <taxon>Actinomycetota</taxon>
        <taxon>Actinomycetes</taxon>
        <taxon>Streptosporangiales</taxon>
        <taxon>Streptosporangiaceae</taxon>
        <taxon>Planotetraspora</taxon>
    </lineage>
</organism>
<evidence type="ECO:0000313" key="3">
    <source>
        <dbReference type="Proteomes" id="UP000630097"/>
    </source>
</evidence>
<protein>
    <recommendedName>
        <fullName evidence="4">Glycosyltransferase</fullName>
    </recommendedName>
</protein>
<dbReference type="SUPFAM" id="SSF53448">
    <property type="entry name" value="Nucleotide-diphospho-sugar transferases"/>
    <property type="match status" value="1"/>
</dbReference>
<dbReference type="AlphaFoldDB" id="A0A8J3V986"/>
<reference evidence="2 3" key="1">
    <citation type="submission" date="2021-01" db="EMBL/GenBank/DDBJ databases">
        <title>Whole genome shotgun sequence of Planotetraspora kaengkrachanensis NBRC 104272.</title>
        <authorList>
            <person name="Komaki H."/>
            <person name="Tamura T."/>
        </authorList>
    </citation>
    <scope>NUCLEOTIDE SEQUENCE [LARGE SCALE GENOMIC DNA]</scope>
    <source>
        <strain evidence="2 3">NBRC 104272</strain>
    </source>
</reference>
<proteinExistence type="predicted"/>
<feature type="compositionally biased region" description="Basic residues" evidence="1">
    <location>
        <begin position="455"/>
        <end position="468"/>
    </location>
</feature>
<accession>A0A8J3V986</accession>
<evidence type="ECO:0008006" key="4">
    <source>
        <dbReference type="Google" id="ProtNLM"/>
    </source>
</evidence>